<keyword evidence="9" id="KW-1185">Reference proteome</keyword>
<evidence type="ECO:0000256" key="1">
    <source>
        <dbReference type="ARBA" id="ARBA00007277"/>
    </source>
</evidence>
<evidence type="ECO:0000256" key="4">
    <source>
        <dbReference type="ARBA" id="ARBA00022798"/>
    </source>
</evidence>
<dbReference type="STRING" id="2041.AERYTH_03800"/>
<evidence type="ECO:0000256" key="3">
    <source>
        <dbReference type="ARBA" id="ARBA00022729"/>
    </source>
</evidence>
<evidence type="ECO:0000259" key="7">
    <source>
        <dbReference type="PROSITE" id="PS51704"/>
    </source>
</evidence>
<sequence length="341" mass="37465">MSGPAPWPPVPTVIGHRGVPGHRLEHTRGSYLLAIEQGADYLEPDVVATRDGHLVVRHENEIGHTTDVADHPELADRRTTKRVDGVWTSGWFTEDLTLAEVKTLRVRERLPQLRPQNLALAGTEEVLTLEEVVDIARQAPRRVGVYVETKHPSYFRERGLDLDDLLLDVLERADLNRADADVPVVVQSMETGNLRGLRPRTPLTLVQLMDRKGAPWDLESTGDPRSYADLTTGAALAELAEHVDGIGPNKTLVIARRTGHWLDGETGLVARAHAAGLLVHVWTMRDENNFLPADFRTSTDRAAAGDAAAEYRAFFDAGVDGVFSDYAATAVAARQAWLAGH</sequence>
<organism evidence="8 9">
    <name type="scientific">Aeromicrobium erythreum</name>
    <dbReference type="NCBI Taxonomy" id="2041"/>
    <lineage>
        <taxon>Bacteria</taxon>
        <taxon>Bacillati</taxon>
        <taxon>Actinomycetota</taxon>
        <taxon>Actinomycetes</taxon>
        <taxon>Propionibacteriales</taxon>
        <taxon>Nocardioidaceae</taxon>
        <taxon>Aeromicrobium</taxon>
    </lineage>
</organism>
<evidence type="ECO:0000256" key="5">
    <source>
        <dbReference type="ARBA" id="ARBA00022801"/>
    </source>
</evidence>
<dbReference type="EC" id="3.1.4.46" evidence="2"/>
<dbReference type="PANTHER" id="PTHR43620:SF7">
    <property type="entry name" value="GLYCEROPHOSPHODIESTER PHOSPHODIESTERASE GDPD5-RELATED"/>
    <property type="match status" value="1"/>
</dbReference>
<comment type="similarity">
    <text evidence="1">Belongs to the glycerophosphoryl diester phosphodiesterase family.</text>
</comment>
<protein>
    <recommendedName>
        <fullName evidence="2">glycerophosphodiester phosphodiesterase</fullName>
        <ecNumber evidence="2">3.1.4.46</ecNumber>
    </recommendedName>
</protein>
<feature type="domain" description="GP-PDE" evidence="7">
    <location>
        <begin position="11"/>
        <end position="334"/>
    </location>
</feature>
<name>A0A0U4C7F8_9ACTN</name>
<keyword evidence="4" id="KW-0319">Glycerol metabolism</keyword>
<gene>
    <name evidence="8" type="ORF">AERYTH_03800</name>
</gene>
<comment type="catalytic activity">
    <reaction evidence="6">
        <text>a sn-glycero-3-phosphodiester + H2O = an alcohol + sn-glycerol 3-phosphate + H(+)</text>
        <dbReference type="Rhea" id="RHEA:12969"/>
        <dbReference type="ChEBI" id="CHEBI:15377"/>
        <dbReference type="ChEBI" id="CHEBI:15378"/>
        <dbReference type="ChEBI" id="CHEBI:30879"/>
        <dbReference type="ChEBI" id="CHEBI:57597"/>
        <dbReference type="ChEBI" id="CHEBI:83408"/>
        <dbReference type="EC" id="3.1.4.46"/>
    </reaction>
</comment>
<keyword evidence="3" id="KW-0732">Signal</keyword>
<dbReference type="Pfam" id="PF03009">
    <property type="entry name" value="GDPD"/>
    <property type="match status" value="1"/>
</dbReference>
<proteinExistence type="inferred from homology"/>
<dbReference type="EMBL" id="CP011502">
    <property type="protein sequence ID" value="ALX03886.1"/>
    <property type="molecule type" value="Genomic_DNA"/>
</dbReference>
<dbReference type="SUPFAM" id="SSF51695">
    <property type="entry name" value="PLC-like phosphodiesterases"/>
    <property type="match status" value="1"/>
</dbReference>
<dbReference type="PROSITE" id="PS51704">
    <property type="entry name" value="GP_PDE"/>
    <property type="match status" value="1"/>
</dbReference>
<accession>A0A0U4C7F8</accession>
<dbReference type="GO" id="GO:0006629">
    <property type="term" value="P:lipid metabolic process"/>
    <property type="evidence" value="ECO:0007669"/>
    <property type="project" value="InterPro"/>
</dbReference>
<evidence type="ECO:0000256" key="6">
    <source>
        <dbReference type="ARBA" id="ARBA00047512"/>
    </source>
</evidence>
<dbReference type="GO" id="GO:0006071">
    <property type="term" value="P:glycerol metabolic process"/>
    <property type="evidence" value="ECO:0007669"/>
    <property type="project" value="UniProtKB-KW"/>
</dbReference>
<dbReference type="Proteomes" id="UP000067689">
    <property type="component" value="Chromosome"/>
</dbReference>
<dbReference type="GO" id="GO:0042597">
    <property type="term" value="C:periplasmic space"/>
    <property type="evidence" value="ECO:0007669"/>
    <property type="project" value="TreeGrafter"/>
</dbReference>
<dbReference type="PATRIC" id="fig|2041.4.peg.793"/>
<dbReference type="Gene3D" id="3.20.20.190">
    <property type="entry name" value="Phosphatidylinositol (PI) phosphodiesterase"/>
    <property type="match status" value="1"/>
</dbReference>
<dbReference type="InterPro" id="IPR017946">
    <property type="entry name" value="PLC-like_Pdiesterase_TIM-brl"/>
</dbReference>
<evidence type="ECO:0000256" key="2">
    <source>
        <dbReference type="ARBA" id="ARBA00012247"/>
    </source>
</evidence>
<dbReference type="PANTHER" id="PTHR43620">
    <property type="entry name" value="GLYCEROPHOSPHORYL DIESTER PHOSPHODIESTERASE"/>
    <property type="match status" value="1"/>
</dbReference>
<dbReference type="GO" id="GO:0008889">
    <property type="term" value="F:glycerophosphodiester phosphodiesterase activity"/>
    <property type="evidence" value="ECO:0007669"/>
    <property type="project" value="UniProtKB-EC"/>
</dbReference>
<dbReference type="AlphaFoldDB" id="A0A0U4C7F8"/>
<keyword evidence="5" id="KW-0378">Hydrolase</keyword>
<dbReference type="InterPro" id="IPR030395">
    <property type="entry name" value="GP_PDE_dom"/>
</dbReference>
<dbReference type="OrthoDB" id="9758957at2"/>
<dbReference type="KEGG" id="aer:AERYTH_03800"/>
<dbReference type="RefSeq" id="WP_083516235.1">
    <property type="nucleotide sequence ID" value="NZ_CP011502.1"/>
</dbReference>
<evidence type="ECO:0000313" key="8">
    <source>
        <dbReference type="EMBL" id="ALX03886.1"/>
    </source>
</evidence>
<evidence type="ECO:0000313" key="9">
    <source>
        <dbReference type="Proteomes" id="UP000067689"/>
    </source>
</evidence>
<reference evidence="8 9" key="1">
    <citation type="journal article" date="1991" name="Int. J. Syst. Bacteriol.">
        <title>Description of the erythromycin-producing bacterium Arthrobacter sp. strain NRRL B-3381 as Aeromicrobium erythreum gen. nov., sp. nov.</title>
        <authorList>
            <person name="Miller E.S."/>
            <person name="Woese C.R."/>
            <person name="Brenner S."/>
        </authorList>
    </citation>
    <scope>NUCLEOTIDE SEQUENCE [LARGE SCALE GENOMIC DNA]</scope>
    <source>
        <strain evidence="8 9">AR18</strain>
    </source>
</reference>